<protein>
    <submittedName>
        <fullName evidence="2">Uncharacterized protein</fullName>
    </submittedName>
</protein>
<dbReference type="AlphaFoldDB" id="M3Z5J0"/>
<dbReference type="EMBL" id="AEYP01038467">
    <property type="status" value="NOT_ANNOTATED_CDS"/>
    <property type="molecule type" value="Genomic_DNA"/>
</dbReference>
<sequence>MGPWMGPVRTGGVLRLQTPPPLPTAPFSPVSLSYSIPSVFLSLFSSPDVAPSSAPSSPPSFCPAPFLSFPFIPSSPLSLSPSSLALLPSLLFPPLTTPPLPPLLFPLLFSSHSSLLFGPLIPSFFLSPALLFSPSTCCPSSSPSSVTSHLFHLPPFYISSPPHFLFPSCLSPSPSPVLLFLHPSPLSPFLVIFLSSHFLPLLLFSRSRGDWVGWAGVQSQRPLSHMSPLGPWGSPSCAPQLHPYLLHLLTFSETHGFRLDSSLPPPPLGLQTEGPLSSSPLHGGGSVPPTAYLCHPRPTFEITPRLLASSEEGYRSARGRPTIVLLLGSFISSQPQASVSPYAR</sequence>
<proteinExistence type="predicted"/>
<dbReference type="Ensembl" id="ENSMPUT00000019124.1">
    <property type="protein sequence ID" value="ENSMPUP00000018852.1"/>
    <property type="gene ID" value="ENSMPUG00000018972.1"/>
</dbReference>
<dbReference type="InParanoid" id="M3Z5J0"/>
<evidence type="ECO:0000313" key="2">
    <source>
        <dbReference type="Ensembl" id="ENSMPUP00000018852.1"/>
    </source>
</evidence>
<feature type="region of interest" description="Disordered" evidence="1">
    <location>
        <begin position="262"/>
        <end position="282"/>
    </location>
</feature>
<name>M3Z5J0_MUSPF</name>
<dbReference type="HOGENOM" id="CLU_806450_0_0_1"/>
<accession>M3Z5J0</accession>
<reference evidence="2" key="1">
    <citation type="submission" date="2024-06" db="UniProtKB">
        <authorList>
            <consortium name="Ensembl"/>
        </authorList>
    </citation>
    <scope>IDENTIFICATION</scope>
</reference>
<organism evidence="2">
    <name type="scientific">Mustela putorius furo</name>
    <name type="common">European domestic ferret</name>
    <name type="synonym">Mustela furo</name>
    <dbReference type="NCBI Taxonomy" id="9669"/>
    <lineage>
        <taxon>Eukaryota</taxon>
        <taxon>Metazoa</taxon>
        <taxon>Chordata</taxon>
        <taxon>Craniata</taxon>
        <taxon>Vertebrata</taxon>
        <taxon>Euteleostomi</taxon>
        <taxon>Mammalia</taxon>
        <taxon>Eutheria</taxon>
        <taxon>Laurasiatheria</taxon>
        <taxon>Carnivora</taxon>
        <taxon>Caniformia</taxon>
        <taxon>Musteloidea</taxon>
        <taxon>Mustelidae</taxon>
        <taxon>Mustelinae</taxon>
        <taxon>Mustela</taxon>
    </lineage>
</organism>
<evidence type="ECO:0000256" key="1">
    <source>
        <dbReference type="SAM" id="MobiDB-lite"/>
    </source>
</evidence>